<dbReference type="AlphaFoldDB" id="A0A7W4J845"/>
<organism evidence="3 4">
    <name type="scientific">Gluconacetobacter johannae</name>
    <dbReference type="NCBI Taxonomy" id="112140"/>
    <lineage>
        <taxon>Bacteria</taxon>
        <taxon>Pseudomonadati</taxon>
        <taxon>Pseudomonadota</taxon>
        <taxon>Alphaproteobacteria</taxon>
        <taxon>Acetobacterales</taxon>
        <taxon>Acetobacteraceae</taxon>
        <taxon>Gluconacetobacter</taxon>
    </lineage>
</organism>
<evidence type="ECO:0000313" key="4">
    <source>
        <dbReference type="Proteomes" id="UP000561066"/>
    </source>
</evidence>
<comment type="caution">
    <text evidence="3">The sequence shown here is derived from an EMBL/GenBank/DDBJ whole genome shotgun (WGS) entry which is preliminary data.</text>
</comment>
<dbReference type="Proteomes" id="UP000561066">
    <property type="component" value="Unassembled WGS sequence"/>
</dbReference>
<keyword evidence="1" id="KW-0813">Transport</keyword>
<keyword evidence="1" id="KW-0249">Electron transport</keyword>
<dbReference type="InterPro" id="IPR014729">
    <property type="entry name" value="Rossmann-like_a/b/a_fold"/>
</dbReference>
<evidence type="ECO:0000313" key="3">
    <source>
        <dbReference type="EMBL" id="MBB2176288.1"/>
    </source>
</evidence>
<feature type="domain" description="Electron transfer flavoprotein alpha/beta-subunit N-terminal" evidence="2">
    <location>
        <begin position="27"/>
        <end position="166"/>
    </location>
</feature>
<dbReference type="EMBL" id="JABEQH010000012">
    <property type="protein sequence ID" value="MBB2176288.1"/>
    <property type="molecule type" value="Genomic_DNA"/>
</dbReference>
<dbReference type="Gene3D" id="3.40.50.620">
    <property type="entry name" value="HUPs"/>
    <property type="match status" value="1"/>
</dbReference>
<evidence type="ECO:0000256" key="1">
    <source>
        <dbReference type="ARBA" id="ARBA00022982"/>
    </source>
</evidence>
<name>A0A7W4J845_9PROT</name>
<evidence type="ECO:0000259" key="2">
    <source>
        <dbReference type="Pfam" id="PF01012"/>
    </source>
</evidence>
<gene>
    <name evidence="3" type="ORF">HLH21_10145</name>
</gene>
<dbReference type="SUPFAM" id="SSF52402">
    <property type="entry name" value="Adenine nucleotide alpha hydrolases-like"/>
    <property type="match status" value="1"/>
</dbReference>
<protein>
    <submittedName>
        <fullName evidence="3">Electron transfer flavoprotein subunit beta</fullName>
    </submittedName>
</protein>
<sequence>MRAVVLLSAGIDPVSGRPAPVGTEIRAIGLARALGARMVGLHAGPPAPVLREYAGYGLADIVCLDGGEADPVAALAGAILSGALFAEGPVELVLAGRRASGGADSGLLPYAVAERLGWPMVADVAQAQRAGAQQAGASPDLDLEQARPRGARRAARVALPCVVGVHDVAACVPDFVFAQARAACLRALPCGLDGPPPVAEAAEERAYRRRPRLIAAAAQGTGGRVLVDPAPQDAARAIIDHLRALGVLPPPAGS</sequence>
<dbReference type="InterPro" id="IPR014730">
    <property type="entry name" value="ETF_a/b_N"/>
</dbReference>
<proteinExistence type="predicted"/>
<dbReference type="Pfam" id="PF01012">
    <property type="entry name" value="ETF"/>
    <property type="match status" value="1"/>
</dbReference>
<keyword evidence="4" id="KW-1185">Reference proteome</keyword>
<reference evidence="3 4" key="1">
    <citation type="submission" date="2020-04" db="EMBL/GenBank/DDBJ databases">
        <title>Description of novel Gluconacetobacter.</title>
        <authorList>
            <person name="Sombolestani A."/>
        </authorList>
    </citation>
    <scope>NUCLEOTIDE SEQUENCE [LARGE SCALE GENOMIC DNA]</scope>
    <source>
        <strain evidence="3 4">LMG 21312</strain>
    </source>
</reference>
<accession>A0A7W4J845</accession>